<dbReference type="RefSeq" id="WP_241570392.1">
    <property type="nucleotide sequence ID" value="NZ_JAKUML010000002.1"/>
</dbReference>
<dbReference type="Proteomes" id="UP001139701">
    <property type="component" value="Unassembled WGS sequence"/>
</dbReference>
<keyword evidence="4" id="KW-1185">Reference proteome</keyword>
<dbReference type="Pfam" id="PF11776">
    <property type="entry name" value="RcnB"/>
    <property type="match status" value="1"/>
</dbReference>
<proteinExistence type="predicted"/>
<evidence type="ECO:0000256" key="2">
    <source>
        <dbReference type="SAM" id="SignalP"/>
    </source>
</evidence>
<reference evidence="3" key="1">
    <citation type="submission" date="2022-02" db="EMBL/GenBank/DDBJ databases">
        <title>Acinetobacter A3.8 sp. nov., isolated from Sediment (Zhairuo Island).</title>
        <authorList>
            <person name="Zheng K."/>
        </authorList>
    </citation>
    <scope>NUCLEOTIDE SEQUENCE</scope>
    <source>
        <strain evidence="3">A3.8</strain>
    </source>
</reference>
<evidence type="ECO:0000256" key="1">
    <source>
        <dbReference type="SAM" id="MobiDB-lite"/>
    </source>
</evidence>
<evidence type="ECO:0000313" key="3">
    <source>
        <dbReference type="EMBL" id="MCJ8145696.1"/>
    </source>
</evidence>
<keyword evidence="2" id="KW-0732">Signal</keyword>
<organism evidence="3 4">
    <name type="scientific">Acinetobacter sedimenti</name>
    <dbReference type="NCBI Taxonomy" id="2919922"/>
    <lineage>
        <taxon>Bacteria</taxon>
        <taxon>Pseudomonadati</taxon>
        <taxon>Pseudomonadota</taxon>
        <taxon>Gammaproteobacteria</taxon>
        <taxon>Moraxellales</taxon>
        <taxon>Moraxellaceae</taxon>
        <taxon>Acinetobacter</taxon>
    </lineage>
</organism>
<dbReference type="EMBL" id="JAKUML010000002">
    <property type="protein sequence ID" value="MCJ8145696.1"/>
    <property type="molecule type" value="Genomic_DNA"/>
</dbReference>
<comment type="caution">
    <text evidence="3">The sequence shown here is derived from an EMBL/GenBank/DDBJ whole genome shotgun (WGS) entry which is preliminary data.</text>
</comment>
<feature type="region of interest" description="Disordered" evidence="1">
    <location>
        <begin position="23"/>
        <end position="68"/>
    </location>
</feature>
<feature type="compositionally biased region" description="Basic and acidic residues" evidence="1">
    <location>
        <begin position="23"/>
        <end position="33"/>
    </location>
</feature>
<dbReference type="AlphaFoldDB" id="A0A9X1WVB2"/>
<feature type="signal peptide" evidence="2">
    <location>
        <begin position="1"/>
        <end position="22"/>
    </location>
</feature>
<feature type="chain" id="PRO_5040743562" evidence="2">
    <location>
        <begin position="23"/>
        <end position="116"/>
    </location>
</feature>
<name>A0A9X1WVB2_9GAMM</name>
<evidence type="ECO:0000313" key="4">
    <source>
        <dbReference type="Proteomes" id="UP001139701"/>
    </source>
</evidence>
<gene>
    <name evidence="3" type="ORF">MKI79_02005</name>
</gene>
<dbReference type="Gene3D" id="3.10.450.160">
    <property type="entry name" value="inner membrane protein cigr"/>
    <property type="match status" value="1"/>
</dbReference>
<sequence length="116" mass="13513">MKQLAGMILIVLPLLAVNVSHAAPHEKHQHDEASEQMQHEQYQQEKGKSKEKKRHRGDGRLKAGMPLPEEFRNAERVDFKNGQNLSEPSRYQQWVKVKDRYVLMNVLTNTIIKVEK</sequence>
<accession>A0A9X1WVB2</accession>
<protein>
    <submittedName>
        <fullName evidence="3">RcnB family protein</fullName>
    </submittedName>
</protein>
<dbReference type="InterPro" id="IPR024572">
    <property type="entry name" value="RcnB"/>
</dbReference>